<protein>
    <submittedName>
        <fullName evidence="1">Uncharacterized protein</fullName>
    </submittedName>
</protein>
<dbReference type="Proteomes" id="UP000246722">
    <property type="component" value="Unassembled WGS sequence"/>
</dbReference>
<dbReference type="AlphaFoldDB" id="A0A317ZLU9"/>
<keyword evidence="2" id="KW-1185">Reference proteome</keyword>
<proteinExistence type="predicted"/>
<comment type="caution">
    <text evidence="1">The sequence shown here is derived from an EMBL/GenBank/DDBJ whole genome shotgun (WGS) entry which is preliminary data.</text>
</comment>
<evidence type="ECO:0000313" key="1">
    <source>
        <dbReference type="EMBL" id="PXA67480.1"/>
    </source>
</evidence>
<evidence type="ECO:0000313" key="2">
    <source>
        <dbReference type="Proteomes" id="UP000246722"/>
    </source>
</evidence>
<gene>
    <name evidence="1" type="ORF">CTB96_12200</name>
</gene>
<dbReference type="RefSeq" id="WP_110127164.1">
    <property type="nucleotide sequence ID" value="NZ_QHLY01000012.1"/>
</dbReference>
<reference evidence="1 2" key="1">
    <citation type="submission" date="2018-05" db="EMBL/GenBank/DDBJ databases">
        <title>Genetic diversity of glacier-inhabiting Cryobacterium bacteria in China and description of Cryobacterium mengkeensis sp. nov. and Arthrobacter glacialis sp. nov.</title>
        <authorList>
            <person name="Liu Q."/>
            <person name="Xin Y.-H."/>
        </authorList>
    </citation>
    <scope>NUCLEOTIDE SEQUENCE [LARGE SCALE GENOMIC DNA]</scope>
    <source>
        <strain evidence="1 2">SK-1</strain>
    </source>
</reference>
<name>A0A317ZLU9_9MICO</name>
<organism evidence="1 2">
    <name type="scientific">Cryobacterium arcticum</name>
    <dbReference type="NCBI Taxonomy" id="670052"/>
    <lineage>
        <taxon>Bacteria</taxon>
        <taxon>Bacillati</taxon>
        <taxon>Actinomycetota</taxon>
        <taxon>Actinomycetes</taxon>
        <taxon>Micrococcales</taxon>
        <taxon>Microbacteriaceae</taxon>
        <taxon>Cryobacterium</taxon>
    </lineage>
</organism>
<sequence length="125" mass="13966">MTGYANNYNGSIAFRALLVLLMRVSGISAQAKPVYTKLSEAVAQDRPNGDILGIKNWSILTRKEVKIDLSGGSDRAARVAELDGNKKSALVWYRRGHEASKAYVIMSFDTFLQVLQEEQEREDRS</sequence>
<dbReference type="EMBL" id="QHLY01000012">
    <property type="protein sequence ID" value="PXA67480.1"/>
    <property type="molecule type" value="Genomic_DNA"/>
</dbReference>
<dbReference type="OrthoDB" id="5120681at2"/>
<accession>A0A317ZLU9</accession>